<feature type="transmembrane region" description="Helical" evidence="6">
    <location>
        <begin position="222"/>
        <end position="241"/>
    </location>
</feature>
<comment type="caution">
    <text evidence="8">The sequence shown here is derived from an EMBL/GenBank/DDBJ whole genome shotgun (WGS) entry which is preliminary data.</text>
</comment>
<feature type="transmembrane region" description="Helical" evidence="6">
    <location>
        <begin position="38"/>
        <end position="60"/>
    </location>
</feature>
<gene>
    <name evidence="8" type="ORF">EOD73_00905</name>
</gene>
<dbReference type="Gene3D" id="1.10.3730.20">
    <property type="match status" value="1"/>
</dbReference>
<dbReference type="PANTHER" id="PTHR32322:SF18">
    <property type="entry name" value="S-ADENOSYLMETHIONINE_S-ADENOSYLHOMOCYSTEINE TRANSPORTER"/>
    <property type="match status" value="1"/>
</dbReference>
<evidence type="ECO:0000313" key="8">
    <source>
        <dbReference type="EMBL" id="RVT87619.1"/>
    </source>
</evidence>
<feature type="transmembrane region" description="Helical" evidence="6">
    <location>
        <begin position="160"/>
        <end position="177"/>
    </location>
</feature>
<protein>
    <submittedName>
        <fullName evidence="8">DMT family transporter</fullName>
    </submittedName>
</protein>
<dbReference type="RefSeq" id="WP_127679968.1">
    <property type="nucleotide sequence ID" value="NZ_SACM01000001.1"/>
</dbReference>
<feature type="transmembrane region" description="Helical" evidence="6">
    <location>
        <begin position="72"/>
        <end position="92"/>
    </location>
</feature>
<dbReference type="Pfam" id="PF00892">
    <property type="entry name" value="EamA"/>
    <property type="match status" value="2"/>
</dbReference>
<accession>A0A3S3TBV9</accession>
<dbReference type="Proteomes" id="UP000288587">
    <property type="component" value="Unassembled WGS sequence"/>
</dbReference>
<keyword evidence="2" id="KW-1003">Cell membrane</keyword>
<dbReference type="EMBL" id="SACM01000001">
    <property type="protein sequence ID" value="RVT87619.1"/>
    <property type="molecule type" value="Genomic_DNA"/>
</dbReference>
<dbReference type="AlphaFoldDB" id="A0A3S3TBV9"/>
<evidence type="ECO:0000256" key="2">
    <source>
        <dbReference type="ARBA" id="ARBA00022475"/>
    </source>
</evidence>
<sequence length="306" mass="32361">MPAARLTPRLVLLLTLPPLAWASNAVLGRALSDSVPPILLNALRWTVVLALLLPLTQGLWARRCTWWQGWRWWLLSGVLGMAAYNALLYQALHTSSPVNVTLIAASLPVAMLVVGALFFHHHPTAGQAQGALLCMAGVLVVVSQGSWQRLAQVHWVQGDALMLAATLAWAGYSWLLTRPPATLGPDWPWTNTLALQAIVGLLFAWPLSAAEQGWTGVALQPSWALGAGVLFIALGPSLLAYRCWGLGVAQGGPALAAFFANLTPLFAALMSSALLGEAPQAHHALAFGLIAAGISLSARRPAAGKP</sequence>
<evidence type="ECO:0000313" key="9">
    <source>
        <dbReference type="Proteomes" id="UP000288587"/>
    </source>
</evidence>
<dbReference type="SUPFAM" id="SSF103481">
    <property type="entry name" value="Multidrug resistance efflux transporter EmrE"/>
    <property type="match status" value="2"/>
</dbReference>
<comment type="subcellular location">
    <subcellularLocation>
        <location evidence="1">Cell membrane</location>
        <topology evidence="1">Multi-pass membrane protein</topology>
    </subcellularLocation>
</comment>
<evidence type="ECO:0000256" key="1">
    <source>
        <dbReference type="ARBA" id="ARBA00004651"/>
    </source>
</evidence>
<feature type="transmembrane region" description="Helical" evidence="6">
    <location>
        <begin position="253"/>
        <end position="275"/>
    </location>
</feature>
<evidence type="ECO:0000256" key="4">
    <source>
        <dbReference type="ARBA" id="ARBA00022989"/>
    </source>
</evidence>
<dbReference type="GO" id="GO:0005886">
    <property type="term" value="C:plasma membrane"/>
    <property type="evidence" value="ECO:0007669"/>
    <property type="project" value="UniProtKB-SubCell"/>
</dbReference>
<dbReference type="PANTHER" id="PTHR32322">
    <property type="entry name" value="INNER MEMBRANE TRANSPORTER"/>
    <property type="match status" value="1"/>
</dbReference>
<dbReference type="InterPro" id="IPR050638">
    <property type="entry name" value="AA-Vitamin_Transporters"/>
</dbReference>
<feature type="domain" description="EamA" evidence="7">
    <location>
        <begin position="11"/>
        <end position="142"/>
    </location>
</feature>
<evidence type="ECO:0000256" key="6">
    <source>
        <dbReference type="SAM" id="Phobius"/>
    </source>
</evidence>
<feature type="domain" description="EamA" evidence="7">
    <location>
        <begin position="158"/>
        <end position="297"/>
    </location>
</feature>
<organism evidence="8 9">
    <name type="scientific">Inhella crocodyli</name>
    <dbReference type="NCBI Taxonomy" id="2499851"/>
    <lineage>
        <taxon>Bacteria</taxon>
        <taxon>Pseudomonadati</taxon>
        <taxon>Pseudomonadota</taxon>
        <taxon>Betaproteobacteria</taxon>
        <taxon>Burkholderiales</taxon>
        <taxon>Sphaerotilaceae</taxon>
        <taxon>Inhella</taxon>
    </lineage>
</organism>
<feature type="transmembrane region" description="Helical" evidence="6">
    <location>
        <begin position="131"/>
        <end position="148"/>
    </location>
</feature>
<name>A0A3S3TBV9_9BURK</name>
<keyword evidence="4 6" id="KW-1133">Transmembrane helix</keyword>
<reference evidence="8 9" key="1">
    <citation type="submission" date="2019-01" db="EMBL/GenBank/DDBJ databases">
        <authorList>
            <person name="Chen W.-M."/>
        </authorList>
    </citation>
    <scope>NUCLEOTIDE SEQUENCE [LARGE SCALE GENOMIC DNA]</scope>
    <source>
        <strain evidence="8 9">CCP-18</strain>
    </source>
</reference>
<evidence type="ECO:0000256" key="3">
    <source>
        <dbReference type="ARBA" id="ARBA00022692"/>
    </source>
</evidence>
<evidence type="ECO:0000259" key="7">
    <source>
        <dbReference type="Pfam" id="PF00892"/>
    </source>
</evidence>
<keyword evidence="9" id="KW-1185">Reference proteome</keyword>
<feature type="transmembrane region" description="Helical" evidence="6">
    <location>
        <begin position="98"/>
        <end position="119"/>
    </location>
</feature>
<dbReference type="InterPro" id="IPR037185">
    <property type="entry name" value="EmrE-like"/>
</dbReference>
<keyword evidence="3 6" id="KW-0812">Transmembrane</keyword>
<proteinExistence type="predicted"/>
<evidence type="ECO:0000256" key="5">
    <source>
        <dbReference type="ARBA" id="ARBA00023136"/>
    </source>
</evidence>
<feature type="transmembrane region" description="Helical" evidence="6">
    <location>
        <begin position="189"/>
        <end position="210"/>
    </location>
</feature>
<keyword evidence="5 6" id="KW-0472">Membrane</keyword>
<dbReference type="InterPro" id="IPR000620">
    <property type="entry name" value="EamA_dom"/>
</dbReference>
<dbReference type="OrthoDB" id="4167046at2"/>